<dbReference type="OrthoDB" id="10593545at2759"/>
<gene>
    <name evidence="1" type="ORF">Micbo1qcDRAFT_180565</name>
</gene>
<protein>
    <recommendedName>
        <fullName evidence="3">F-box domain-containing protein</fullName>
    </recommendedName>
</protein>
<reference evidence="2" key="1">
    <citation type="submission" date="2016-02" db="EMBL/GenBank/DDBJ databases">
        <title>Draft genome sequence of Microdochium bolleyi, a fungal endophyte of beachgrass.</title>
        <authorList>
            <consortium name="DOE Joint Genome Institute"/>
            <person name="David A.S."/>
            <person name="May G."/>
            <person name="Haridas S."/>
            <person name="Lim J."/>
            <person name="Wang M."/>
            <person name="Labutti K."/>
            <person name="Lipzen A."/>
            <person name="Barry K."/>
            <person name="Grigoriev I.V."/>
        </authorList>
    </citation>
    <scope>NUCLEOTIDE SEQUENCE [LARGE SCALE GENOMIC DNA]</scope>
    <source>
        <strain evidence="2">J235TASD1</strain>
    </source>
</reference>
<proteinExistence type="predicted"/>
<sequence>MDAALPFRLLSLPSELRLIIYEYAVHYFIQGTAEPLEVAEYISDLATAPGPRQQQETPALARSCKAVARELTPMLGHHMTIRPRERPWDGLRTIDFGGARIYTACPLQALRGLRHVRVEWQLYEPGLPLWTLFPLDIAGIIPPLFDHARESIRTVHIVLDVFAHEGRRWSLSRPPPLSPPPRLLPPLLHQPWQPLHEIGLYALEFDMAHVVRYFLGLPALRRIGFTGMFRQRWLDHVLEPARPWLDVRRGREFCSRRAAPGIVFDAWMRPPERLAPVVYELCE</sequence>
<dbReference type="Proteomes" id="UP000070501">
    <property type="component" value="Unassembled WGS sequence"/>
</dbReference>
<evidence type="ECO:0000313" key="1">
    <source>
        <dbReference type="EMBL" id="KXJ85686.1"/>
    </source>
</evidence>
<evidence type="ECO:0000313" key="2">
    <source>
        <dbReference type="Proteomes" id="UP000070501"/>
    </source>
</evidence>
<dbReference type="EMBL" id="KQ964276">
    <property type="protein sequence ID" value="KXJ85686.1"/>
    <property type="molecule type" value="Genomic_DNA"/>
</dbReference>
<dbReference type="InParanoid" id="A0A136IL55"/>
<keyword evidence="2" id="KW-1185">Reference proteome</keyword>
<accession>A0A136IL55</accession>
<dbReference type="AlphaFoldDB" id="A0A136IL55"/>
<name>A0A136IL55_9PEZI</name>
<organism evidence="1 2">
    <name type="scientific">Microdochium bolleyi</name>
    <dbReference type="NCBI Taxonomy" id="196109"/>
    <lineage>
        <taxon>Eukaryota</taxon>
        <taxon>Fungi</taxon>
        <taxon>Dikarya</taxon>
        <taxon>Ascomycota</taxon>
        <taxon>Pezizomycotina</taxon>
        <taxon>Sordariomycetes</taxon>
        <taxon>Xylariomycetidae</taxon>
        <taxon>Xylariales</taxon>
        <taxon>Microdochiaceae</taxon>
        <taxon>Microdochium</taxon>
    </lineage>
</organism>
<evidence type="ECO:0008006" key="3">
    <source>
        <dbReference type="Google" id="ProtNLM"/>
    </source>
</evidence>